<dbReference type="VEuPathDB" id="TriTrypDB:ECC02_002099"/>
<evidence type="ECO:0000313" key="4">
    <source>
        <dbReference type="Proteomes" id="UP000246121"/>
    </source>
</evidence>
<dbReference type="VEuPathDB" id="TriTrypDB:Tc_MARK_5162"/>
<dbReference type="EMBL" id="PRFA01000043">
    <property type="protein sequence ID" value="PWU91434.1"/>
    <property type="molecule type" value="Genomic_DNA"/>
</dbReference>
<sequence>MAVTHWVHGGVVPPPLLMAKRVLWLVLMMSLYVDAASASDTLKGVAPFRCMRPFESLPRFSPANMDSGENCRFGPFRVINAKAMTQCVRDDDDTARAASPTCSVTLRVSFQTEGDKRRHRVGGAALAGSDEAFGSEAYRFSLRLRAFNDSIVEYKGFDQNGYSMCCHFIEGSECSWDVKEEEGNSTQQEAATPQKDDDGRASHAPRRREAMVVSCPIRNPVVPGIVFHGAITKPLYRLVITDWEARLELWRGRPHEKVFLGRVLVPFRLTEDDIASAQSNAAATTTTTAMTVTDSSASSKMAGGVLLATEDVVKERNGYEDL</sequence>
<dbReference type="VEuPathDB" id="TriTrypDB:TcCLB.508781.40"/>
<organism evidence="3 4">
    <name type="scientific">Trypanosoma cruzi</name>
    <dbReference type="NCBI Taxonomy" id="5693"/>
    <lineage>
        <taxon>Eukaryota</taxon>
        <taxon>Discoba</taxon>
        <taxon>Euglenozoa</taxon>
        <taxon>Kinetoplastea</taxon>
        <taxon>Metakinetoplastina</taxon>
        <taxon>Trypanosomatida</taxon>
        <taxon>Trypanosomatidae</taxon>
        <taxon>Trypanosoma</taxon>
        <taxon>Schizotrypanum</taxon>
    </lineage>
</organism>
<evidence type="ECO:0000313" key="3">
    <source>
        <dbReference type="EMBL" id="PWU91434.1"/>
    </source>
</evidence>
<dbReference type="VEuPathDB" id="TriTrypDB:TcG_07876"/>
<evidence type="ECO:0000256" key="1">
    <source>
        <dbReference type="SAM" id="MobiDB-lite"/>
    </source>
</evidence>
<dbReference type="VEuPathDB" id="TriTrypDB:TCSYLVIO_009334"/>
<dbReference type="Proteomes" id="UP000246121">
    <property type="component" value="Unassembled WGS sequence"/>
</dbReference>
<dbReference type="VEuPathDB" id="TriTrypDB:C3747_117g92"/>
<accession>A0A2V2V589</accession>
<protein>
    <submittedName>
        <fullName evidence="3">Uncharacterized protein</fullName>
    </submittedName>
</protein>
<reference evidence="3 4" key="1">
    <citation type="journal article" date="2018" name="Microb. Genom.">
        <title>Expanding an expanded genome: long-read sequencing of Trypanosoma cruzi.</title>
        <authorList>
            <person name="Berna L."/>
            <person name="Rodriguez M."/>
            <person name="Chiribao M.L."/>
            <person name="Parodi-Talice A."/>
            <person name="Pita S."/>
            <person name="Rijo G."/>
            <person name="Alvarez-Valin F."/>
            <person name="Robello C."/>
        </authorList>
    </citation>
    <scope>NUCLEOTIDE SEQUENCE [LARGE SCALE GENOMIC DNA]</scope>
    <source>
        <strain evidence="3 4">Dm28c</strain>
    </source>
</reference>
<feature type="region of interest" description="Disordered" evidence="1">
    <location>
        <begin position="179"/>
        <end position="207"/>
    </location>
</feature>
<dbReference type="VEuPathDB" id="TriTrypDB:C4B63_43g184"/>
<name>A0A2V2V589_TRYCR</name>
<dbReference type="AlphaFoldDB" id="A0A2V2V589"/>
<gene>
    <name evidence="3" type="ORF">C4B63_43g184</name>
</gene>
<comment type="caution">
    <text evidence="3">The sequence shown here is derived from an EMBL/GenBank/DDBJ whole genome shotgun (WGS) entry which is preliminary data.</text>
</comment>
<dbReference type="VEuPathDB" id="TriTrypDB:TcYC6_0021690"/>
<dbReference type="VEuPathDB" id="TriTrypDB:TcCL_NonESM04704"/>
<feature type="signal peptide" evidence="2">
    <location>
        <begin position="1"/>
        <end position="38"/>
    </location>
</feature>
<dbReference type="VEuPathDB" id="TriTrypDB:BCY84_11539"/>
<keyword evidence="2" id="KW-0732">Signal</keyword>
<dbReference type="VEuPathDB" id="TriTrypDB:TcCLB.506855.60"/>
<dbReference type="VEuPathDB" id="TriTrypDB:TCDM_04178"/>
<proteinExistence type="predicted"/>
<feature type="chain" id="PRO_5015874084" evidence="2">
    <location>
        <begin position="39"/>
        <end position="322"/>
    </location>
</feature>
<dbReference type="VEuPathDB" id="TriTrypDB:TcBrA4_0044860"/>
<evidence type="ECO:0000256" key="2">
    <source>
        <dbReference type="SAM" id="SignalP"/>
    </source>
</evidence>